<evidence type="ECO:0000313" key="4">
    <source>
        <dbReference type="Proteomes" id="UP000011087"/>
    </source>
</evidence>
<organism evidence="2">
    <name type="scientific">Guillardia theta (strain CCMP2712)</name>
    <name type="common">Cryptophyte</name>
    <dbReference type="NCBI Taxonomy" id="905079"/>
    <lineage>
        <taxon>Eukaryota</taxon>
        <taxon>Cryptophyceae</taxon>
        <taxon>Pyrenomonadales</taxon>
        <taxon>Geminigeraceae</taxon>
        <taxon>Guillardia</taxon>
    </lineage>
</organism>
<dbReference type="KEGG" id="gtt:GUITHDRAFT_150445"/>
<keyword evidence="4" id="KW-1185">Reference proteome</keyword>
<accession>L1JWX3</accession>
<evidence type="ECO:0000313" key="2">
    <source>
        <dbReference type="EMBL" id="EKX52814.1"/>
    </source>
</evidence>
<reference evidence="4" key="2">
    <citation type="submission" date="2012-11" db="EMBL/GenBank/DDBJ databases">
        <authorList>
            <person name="Kuo A."/>
            <person name="Curtis B.A."/>
            <person name="Tanifuji G."/>
            <person name="Burki F."/>
            <person name="Gruber A."/>
            <person name="Irimia M."/>
            <person name="Maruyama S."/>
            <person name="Arias M.C."/>
            <person name="Ball S.G."/>
            <person name="Gile G.H."/>
            <person name="Hirakawa Y."/>
            <person name="Hopkins J.F."/>
            <person name="Rensing S.A."/>
            <person name="Schmutz J."/>
            <person name="Symeonidi A."/>
            <person name="Elias M."/>
            <person name="Eveleigh R.J."/>
            <person name="Herman E.K."/>
            <person name="Klute M.J."/>
            <person name="Nakayama T."/>
            <person name="Obornik M."/>
            <person name="Reyes-Prieto A."/>
            <person name="Armbrust E.V."/>
            <person name="Aves S.J."/>
            <person name="Beiko R.G."/>
            <person name="Coutinho P."/>
            <person name="Dacks J.B."/>
            <person name="Durnford D.G."/>
            <person name="Fast N.M."/>
            <person name="Green B.R."/>
            <person name="Grisdale C."/>
            <person name="Hempe F."/>
            <person name="Henrissat B."/>
            <person name="Hoppner M.P."/>
            <person name="Ishida K.-I."/>
            <person name="Kim E."/>
            <person name="Koreny L."/>
            <person name="Kroth P.G."/>
            <person name="Liu Y."/>
            <person name="Malik S.-B."/>
            <person name="Maier U.G."/>
            <person name="McRose D."/>
            <person name="Mock T."/>
            <person name="Neilson J.A."/>
            <person name="Onodera N.T."/>
            <person name="Poole A.M."/>
            <person name="Pritham E.J."/>
            <person name="Richards T.A."/>
            <person name="Rocap G."/>
            <person name="Roy S.W."/>
            <person name="Sarai C."/>
            <person name="Schaack S."/>
            <person name="Shirato S."/>
            <person name="Slamovits C.H."/>
            <person name="Spencer D.F."/>
            <person name="Suzuki S."/>
            <person name="Worden A.Z."/>
            <person name="Zauner S."/>
            <person name="Barry K."/>
            <person name="Bell C."/>
            <person name="Bharti A.K."/>
            <person name="Crow J.A."/>
            <person name="Grimwood J."/>
            <person name="Kramer R."/>
            <person name="Lindquist E."/>
            <person name="Lucas S."/>
            <person name="Salamov A."/>
            <person name="McFadden G.I."/>
            <person name="Lane C.E."/>
            <person name="Keeling P.J."/>
            <person name="Gray M.W."/>
            <person name="Grigoriev I.V."/>
            <person name="Archibald J.M."/>
        </authorList>
    </citation>
    <scope>NUCLEOTIDE SEQUENCE</scope>
    <source>
        <strain evidence="4">CCMP2712</strain>
    </source>
</reference>
<evidence type="ECO:0000313" key="3">
    <source>
        <dbReference type="EnsemblProtists" id="EKX52814"/>
    </source>
</evidence>
<dbReference type="RefSeq" id="XP_005839794.1">
    <property type="nucleotide sequence ID" value="XM_005839737.1"/>
</dbReference>
<dbReference type="PaxDb" id="55529-EKX52814"/>
<feature type="coiled-coil region" evidence="1">
    <location>
        <begin position="19"/>
        <end position="46"/>
    </location>
</feature>
<dbReference type="AlphaFoldDB" id="L1JWX3"/>
<dbReference type="EMBL" id="JH992971">
    <property type="protein sequence ID" value="EKX52814.1"/>
    <property type="molecule type" value="Genomic_DNA"/>
</dbReference>
<protein>
    <submittedName>
        <fullName evidence="2 3">Uncharacterized protein</fullName>
    </submittedName>
</protein>
<dbReference type="EnsemblProtists" id="EKX52814">
    <property type="protein sequence ID" value="EKX52814"/>
    <property type="gene ID" value="GUITHDRAFT_150445"/>
</dbReference>
<evidence type="ECO:0000256" key="1">
    <source>
        <dbReference type="SAM" id="Coils"/>
    </source>
</evidence>
<keyword evidence="1" id="KW-0175">Coiled coil</keyword>
<sequence>MLSRFVQKTLYTVPKRTIYSSASANIRALNSILKKLELENASLEKGGKGHWKMSEEGVPFRCPDNRLEQENIKRSIEKLHNGTRILMAETIAELNNGVKPSAKELDAWVHSLDAGTDW</sequence>
<reference evidence="3" key="3">
    <citation type="submission" date="2016-03" db="UniProtKB">
        <authorList>
            <consortium name="EnsemblProtists"/>
        </authorList>
    </citation>
    <scope>IDENTIFICATION</scope>
</reference>
<gene>
    <name evidence="2" type="ORF">GUITHDRAFT_150445</name>
</gene>
<name>L1JWX3_GUITC</name>
<proteinExistence type="predicted"/>
<dbReference type="Proteomes" id="UP000011087">
    <property type="component" value="Unassembled WGS sequence"/>
</dbReference>
<dbReference type="GeneID" id="17309731"/>
<reference evidence="2 4" key="1">
    <citation type="journal article" date="2012" name="Nature">
        <title>Algal genomes reveal evolutionary mosaicism and the fate of nucleomorphs.</title>
        <authorList>
            <consortium name="DOE Joint Genome Institute"/>
            <person name="Curtis B.A."/>
            <person name="Tanifuji G."/>
            <person name="Burki F."/>
            <person name="Gruber A."/>
            <person name="Irimia M."/>
            <person name="Maruyama S."/>
            <person name="Arias M.C."/>
            <person name="Ball S.G."/>
            <person name="Gile G.H."/>
            <person name="Hirakawa Y."/>
            <person name="Hopkins J.F."/>
            <person name="Kuo A."/>
            <person name="Rensing S.A."/>
            <person name="Schmutz J."/>
            <person name="Symeonidi A."/>
            <person name="Elias M."/>
            <person name="Eveleigh R.J."/>
            <person name="Herman E.K."/>
            <person name="Klute M.J."/>
            <person name="Nakayama T."/>
            <person name="Obornik M."/>
            <person name="Reyes-Prieto A."/>
            <person name="Armbrust E.V."/>
            <person name="Aves S.J."/>
            <person name="Beiko R.G."/>
            <person name="Coutinho P."/>
            <person name="Dacks J.B."/>
            <person name="Durnford D.G."/>
            <person name="Fast N.M."/>
            <person name="Green B.R."/>
            <person name="Grisdale C.J."/>
            <person name="Hempel F."/>
            <person name="Henrissat B."/>
            <person name="Hoppner M.P."/>
            <person name="Ishida K."/>
            <person name="Kim E."/>
            <person name="Koreny L."/>
            <person name="Kroth P.G."/>
            <person name="Liu Y."/>
            <person name="Malik S.B."/>
            <person name="Maier U.G."/>
            <person name="McRose D."/>
            <person name="Mock T."/>
            <person name="Neilson J.A."/>
            <person name="Onodera N.T."/>
            <person name="Poole A.M."/>
            <person name="Pritham E.J."/>
            <person name="Richards T.A."/>
            <person name="Rocap G."/>
            <person name="Roy S.W."/>
            <person name="Sarai C."/>
            <person name="Schaack S."/>
            <person name="Shirato S."/>
            <person name="Slamovits C.H."/>
            <person name="Spencer D.F."/>
            <person name="Suzuki S."/>
            <person name="Worden A.Z."/>
            <person name="Zauner S."/>
            <person name="Barry K."/>
            <person name="Bell C."/>
            <person name="Bharti A.K."/>
            <person name="Crow J.A."/>
            <person name="Grimwood J."/>
            <person name="Kramer R."/>
            <person name="Lindquist E."/>
            <person name="Lucas S."/>
            <person name="Salamov A."/>
            <person name="McFadden G.I."/>
            <person name="Lane C.E."/>
            <person name="Keeling P.J."/>
            <person name="Gray M.W."/>
            <person name="Grigoriev I.V."/>
            <person name="Archibald J.M."/>
        </authorList>
    </citation>
    <scope>NUCLEOTIDE SEQUENCE</scope>
    <source>
        <strain evidence="2 4">CCMP2712</strain>
    </source>
</reference>
<dbReference type="HOGENOM" id="CLU_2077592_0_0_1"/>